<name>A0ABW2YLK1_9GAMM</name>
<gene>
    <name evidence="2" type="ORF">ACFQZQ_07620</name>
</gene>
<accession>A0ABW2YLK1</accession>
<evidence type="ECO:0000313" key="3">
    <source>
        <dbReference type="Proteomes" id="UP001597090"/>
    </source>
</evidence>
<organism evidence="2 3">
    <name type="scientific">Lysobacter koreensis</name>
    <dbReference type="NCBI Taxonomy" id="266122"/>
    <lineage>
        <taxon>Bacteria</taxon>
        <taxon>Pseudomonadati</taxon>
        <taxon>Pseudomonadota</taxon>
        <taxon>Gammaproteobacteria</taxon>
        <taxon>Lysobacterales</taxon>
        <taxon>Lysobacteraceae</taxon>
        <taxon>Lysobacter</taxon>
    </lineage>
</organism>
<evidence type="ECO:0000256" key="1">
    <source>
        <dbReference type="SAM" id="MobiDB-lite"/>
    </source>
</evidence>
<reference evidence="3" key="1">
    <citation type="journal article" date="2019" name="Int. J. Syst. Evol. Microbiol.">
        <title>The Global Catalogue of Microorganisms (GCM) 10K type strain sequencing project: providing services to taxonomists for standard genome sequencing and annotation.</title>
        <authorList>
            <consortium name="The Broad Institute Genomics Platform"/>
            <consortium name="The Broad Institute Genome Sequencing Center for Infectious Disease"/>
            <person name="Wu L."/>
            <person name="Ma J."/>
        </authorList>
    </citation>
    <scope>NUCLEOTIDE SEQUENCE [LARGE SCALE GENOMIC DNA]</scope>
    <source>
        <strain evidence="3">CCUG 55491</strain>
    </source>
</reference>
<sequence length="72" mass="7217">MEWLIGTAVLVAALWAIIRASRASARQQPSRDSSVGAADRPSGTMGDCSDWSRGDSGCAADSDGGCGDGGGD</sequence>
<protein>
    <submittedName>
        <fullName evidence="2">Uncharacterized protein</fullName>
    </submittedName>
</protein>
<feature type="compositionally biased region" description="Low complexity" evidence="1">
    <location>
        <begin position="54"/>
        <end position="63"/>
    </location>
</feature>
<keyword evidence="3" id="KW-1185">Reference proteome</keyword>
<feature type="compositionally biased region" description="Low complexity" evidence="1">
    <location>
        <begin position="22"/>
        <end position="34"/>
    </location>
</feature>
<dbReference type="EMBL" id="JBHTIH010000003">
    <property type="protein sequence ID" value="MFD0739145.1"/>
    <property type="molecule type" value="Genomic_DNA"/>
</dbReference>
<evidence type="ECO:0000313" key="2">
    <source>
        <dbReference type="EMBL" id="MFD0739145.1"/>
    </source>
</evidence>
<dbReference type="Proteomes" id="UP001597090">
    <property type="component" value="Unassembled WGS sequence"/>
</dbReference>
<proteinExistence type="predicted"/>
<comment type="caution">
    <text evidence="2">The sequence shown here is derived from an EMBL/GenBank/DDBJ whole genome shotgun (WGS) entry which is preliminary data.</text>
</comment>
<feature type="region of interest" description="Disordered" evidence="1">
    <location>
        <begin position="22"/>
        <end position="72"/>
    </location>
</feature>